<dbReference type="InterPro" id="IPR011473">
    <property type="entry name" value="DUF1579"/>
</dbReference>
<gene>
    <name evidence="2" type="ORF">ACIBP5_13980</name>
</gene>
<proteinExistence type="predicted"/>
<feature type="signal peptide" evidence="1">
    <location>
        <begin position="1"/>
        <end position="26"/>
    </location>
</feature>
<keyword evidence="1" id="KW-0732">Signal</keyword>
<name>A0ABW8A3N7_9ACTN</name>
<protein>
    <submittedName>
        <fullName evidence="2">DUF1579 family protein</fullName>
    </submittedName>
</protein>
<dbReference type="Proteomes" id="UP001612928">
    <property type="component" value="Unassembled WGS sequence"/>
</dbReference>
<comment type="caution">
    <text evidence="2">The sequence shown here is derived from an EMBL/GenBank/DDBJ whole genome shotgun (WGS) entry which is preliminary data.</text>
</comment>
<reference evidence="2 3" key="1">
    <citation type="submission" date="2024-10" db="EMBL/GenBank/DDBJ databases">
        <title>The Natural Products Discovery Center: Release of the First 8490 Sequenced Strains for Exploring Actinobacteria Biosynthetic Diversity.</title>
        <authorList>
            <person name="Kalkreuter E."/>
            <person name="Kautsar S.A."/>
            <person name="Yang D."/>
            <person name="Bader C.D."/>
            <person name="Teijaro C.N."/>
            <person name="Fluegel L."/>
            <person name="Davis C.M."/>
            <person name="Simpson J.R."/>
            <person name="Lauterbach L."/>
            <person name="Steele A.D."/>
            <person name="Gui C."/>
            <person name="Meng S."/>
            <person name="Li G."/>
            <person name="Viehrig K."/>
            <person name="Ye F."/>
            <person name="Su P."/>
            <person name="Kiefer A.F."/>
            <person name="Nichols A."/>
            <person name="Cepeda A.J."/>
            <person name="Yan W."/>
            <person name="Fan B."/>
            <person name="Jiang Y."/>
            <person name="Adhikari A."/>
            <person name="Zheng C.-J."/>
            <person name="Schuster L."/>
            <person name="Cowan T.M."/>
            <person name="Smanski M.J."/>
            <person name="Chevrette M.G."/>
            <person name="De Carvalho L.P.S."/>
            <person name="Shen B."/>
        </authorList>
    </citation>
    <scope>NUCLEOTIDE SEQUENCE [LARGE SCALE GENOMIC DNA]</scope>
    <source>
        <strain evidence="2 3">NPDC049503</strain>
    </source>
</reference>
<evidence type="ECO:0000313" key="2">
    <source>
        <dbReference type="EMBL" id="MFI7441058.1"/>
    </source>
</evidence>
<sequence length="212" mass="23210">MIAAGRIALSVAAAIALAGPAGTAEAAGTATAATTVVARNEDVLKPGPHHRLLDPLAGTWKATKHNYLLGKDGKPLVSRDIKVTVRWLTKTGRRYLQETTEGTLGGRPYHRIGVLGFSNIDRRYEWTTFDNVTPQAMTYRGERVEGRPSVLSIPGEFTDPGVLGPEYVGRTIPMRTVITISSKGRHTFDLYFTPPGQPERLVDKVVYTRRID</sequence>
<evidence type="ECO:0000313" key="3">
    <source>
        <dbReference type="Proteomes" id="UP001612928"/>
    </source>
</evidence>
<accession>A0ABW8A3N7</accession>
<evidence type="ECO:0000256" key="1">
    <source>
        <dbReference type="SAM" id="SignalP"/>
    </source>
</evidence>
<dbReference type="EMBL" id="JBITMB010000003">
    <property type="protein sequence ID" value="MFI7441058.1"/>
    <property type="molecule type" value="Genomic_DNA"/>
</dbReference>
<dbReference type="RefSeq" id="WP_397020848.1">
    <property type="nucleotide sequence ID" value="NZ_JBITMB010000003.1"/>
</dbReference>
<organism evidence="2 3">
    <name type="scientific">Nonomuraea indica</name>
    <dbReference type="NCBI Taxonomy" id="1581193"/>
    <lineage>
        <taxon>Bacteria</taxon>
        <taxon>Bacillati</taxon>
        <taxon>Actinomycetota</taxon>
        <taxon>Actinomycetes</taxon>
        <taxon>Streptosporangiales</taxon>
        <taxon>Streptosporangiaceae</taxon>
        <taxon>Nonomuraea</taxon>
    </lineage>
</organism>
<keyword evidence="3" id="KW-1185">Reference proteome</keyword>
<feature type="chain" id="PRO_5045144976" evidence="1">
    <location>
        <begin position="27"/>
        <end position="212"/>
    </location>
</feature>
<dbReference type="Pfam" id="PF07617">
    <property type="entry name" value="DUF1579"/>
    <property type="match status" value="1"/>
</dbReference>